<dbReference type="Proteomes" id="UP000184394">
    <property type="component" value="Unassembled WGS sequence"/>
</dbReference>
<evidence type="ECO:0000313" key="3">
    <source>
        <dbReference type="Proteomes" id="UP000184394"/>
    </source>
</evidence>
<evidence type="ECO:0000256" key="1">
    <source>
        <dbReference type="SAM" id="Phobius"/>
    </source>
</evidence>
<organism evidence="2 3">
    <name type="scientific">Ruminococcus flavefaciens</name>
    <dbReference type="NCBI Taxonomy" id="1265"/>
    <lineage>
        <taxon>Bacteria</taxon>
        <taxon>Bacillati</taxon>
        <taxon>Bacillota</taxon>
        <taxon>Clostridia</taxon>
        <taxon>Eubacteriales</taxon>
        <taxon>Oscillospiraceae</taxon>
        <taxon>Ruminococcus</taxon>
    </lineage>
</organism>
<dbReference type="EMBL" id="FRCT01000003">
    <property type="protein sequence ID" value="SHM32794.1"/>
    <property type="molecule type" value="Genomic_DNA"/>
</dbReference>
<dbReference type="RefSeq" id="WP_072949271.1">
    <property type="nucleotide sequence ID" value="NZ_FRCT01000003.1"/>
</dbReference>
<dbReference type="OrthoDB" id="1822049at2"/>
<keyword evidence="1" id="KW-0472">Membrane</keyword>
<evidence type="ECO:0008006" key="4">
    <source>
        <dbReference type="Google" id="ProtNLM"/>
    </source>
</evidence>
<reference evidence="2 3" key="1">
    <citation type="submission" date="2016-11" db="EMBL/GenBank/DDBJ databases">
        <authorList>
            <person name="Jaros S."/>
            <person name="Januszkiewicz K."/>
            <person name="Wedrychowicz H."/>
        </authorList>
    </citation>
    <scope>NUCLEOTIDE SEQUENCE [LARGE SCALE GENOMIC DNA]</scope>
    <source>
        <strain evidence="2 3">Y1</strain>
    </source>
</reference>
<evidence type="ECO:0000313" key="2">
    <source>
        <dbReference type="EMBL" id="SHM32794.1"/>
    </source>
</evidence>
<sequence length="153" mass="16347">MEEITSAVRAVCITAAGICIIGHITEGTRLRSQAEFVYKLVFVAVVAGLIFNVKGKINFPDLSGFDRDEISFSTESYDNAVAEQTGKNISDILLSQLSAAGIKVDNIRTEVNISHDGSISINRVIISTAELEKAAGIIRSSLGQETEVVNGDS</sequence>
<keyword evidence="1" id="KW-1133">Transmembrane helix</keyword>
<keyword evidence="1" id="KW-0812">Transmembrane</keyword>
<feature type="transmembrane region" description="Helical" evidence="1">
    <location>
        <begin position="36"/>
        <end position="53"/>
    </location>
</feature>
<feature type="transmembrane region" description="Helical" evidence="1">
    <location>
        <begin position="6"/>
        <end position="24"/>
    </location>
</feature>
<dbReference type="AlphaFoldDB" id="A0A1M7HWD6"/>
<gene>
    <name evidence="2" type="ORF">SAMN04487860_103139</name>
</gene>
<proteinExistence type="predicted"/>
<name>A0A1M7HWD6_RUMFL</name>
<protein>
    <recommendedName>
        <fullName evidence="4">Stage III sporulation protein AF</fullName>
    </recommendedName>
</protein>
<accession>A0A1M7HWD6</accession>